<keyword evidence="4" id="KW-1185">Reference proteome</keyword>
<gene>
    <name evidence="3" type="ordered locus">Arnit_0793</name>
</gene>
<dbReference type="Gene3D" id="1.10.10.10">
    <property type="entry name" value="Winged helix-like DNA-binding domain superfamily/Winged helix DNA-binding domain"/>
    <property type="match status" value="1"/>
</dbReference>
<evidence type="ECO:0000313" key="4">
    <source>
        <dbReference type="Proteomes" id="UP000000939"/>
    </source>
</evidence>
<dbReference type="InterPro" id="IPR036388">
    <property type="entry name" value="WH-like_DNA-bd_sf"/>
</dbReference>
<reference evidence="3 4" key="1">
    <citation type="journal article" date="2010" name="Stand. Genomic Sci.">
        <title>Complete genome sequence of Arcobacter nitrofigilis type strain (CI).</title>
        <authorList>
            <person name="Pati A."/>
            <person name="Gronow S."/>
            <person name="Lapidus A."/>
            <person name="Copeland A."/>
            <person name="Glavina Del Rio T."/>
            <person name="Nolan M."/>
            <person name="Lucas S."/>
            <person name="Tice H."/>
            <person name="Cheng J.F."/>
            <person name="Han C."/>
            <person name="Chertkov O."/>
            <person name="Bruce D."/>
            <person name="Tapia R."/>
            <person name="Goodwin L."/>
            <person name="Pitluck S."/>
            <person name="Liolios K."/>
            <person name="Ivanova N."/>
            <person name="Mavromatis K."/>
            <person name="Chen A."/>
            <person name="Palaniappan K."/>
            <person name="Land M."/>
            <person name="Hauser L."/>
            <person name="Chang Y.J."/>
            <person name="Jeffries C.D."/>
            <person name="Detter J.C."/>
            <person name="Rohde M."/>
            <person name="Goker M."/>
            <person name="Bristow J."/>
            <person name="Eisen J.A."/>
            <person name="Markowitz V."/>
            <person name="Hugenholtz P."/>
            <person name="Klenk H.P."/>
            <person name="Kyrpides N.C."/>
        </authorList>
    </citation>
    <scope>NUCLEOTIDE SEQUENCE [LARGE SCALE GENOMIC DNA]</scope>
    <source>
        <strain evidence="4">ATCC 33309 / DSM 7299 / CCUG 15893 / LMG 7604 / NCTC 12251 / CI</strain>
    </source>
</reference>
<dbReference type="Pfam" id="PF17783">
    <property type="entry name" value="WHD_CvfB"/>
    <property type="match status" value="1"/>
</dbReference>
<dbReference type="RefSeq" id="WP_013134602.1">
    <property type="nucleotide sequence ID" value="NC_014166.1"/>
</dbReference>
<dbReference type="EMBL" id="CP001999">
    <property type="protein sequence ID" value="ADG92457.1"/>
    <property type="molecule type" value="Genomic_DNA"/>
</dbReference>
<dbReference type="PANTHER" id="PTHR37296:SF1">
    <property type="entry name" value="CONSERVED VIRULENCE FACTOR B"/>
    <property type="match status" value="1"/>
</dbReference>
<feature type="domain" description="S1 motif" evidence="2">
    <location>
        <begin position="150"/>
        <end position="212"/>
    </location>
</feature>
<dbReference type="InterPro" id="IPR012340">
    <property type="entry name" value="NA-bd_OB-fold"/>
</dbReference>
<accession>D5V2M5</accession>
<organism evidence="3 4">
    <name type="scientific">Arcobacter nitrofigilis (strain ATCC 33309 / DSM 7299 / CCUG 15893 / LMG 7604 / NCTC 12251 / CI)</name>
    <name type="common">Campylobacter nitrofigilis</name>
    <dbReference type="NCBI Taxonomy" id="572480"/>
    <lineage>
        <taxon>Bacteria</taxon>
        <taxon>Pseudomonadati</taxon>
        <taxon>Campylobacterota</taxon>
        <taxon>Epsilonproteobacteria</taxon>
        <taxon>Campylobacterales</taxon>
        <taxon>Arcobacteraceae</taxon>
        <taxon>Arcobacter</taxon>
    </lineage>
</organism>
<dbReference type="AlphaFoldDB" id="D5V2M5"/>
<sequence length="282" mass="32152">MTKLNEKIELGVMNTLRVNRLTEPGIYLEALDEEVVLLPNAYIRSDMEIGSLVDVFIYTDSEDRLVATTLKPYAMKNEYACLEVVDTTRFGAFVDIGLPKDLLVPINRQTSTYNVGARKVLRVIEDEKTQRLIATEKFTQFLSKDIVGLEKNDEVMILLFSKTPLGYKVIVNNLYEGMIFHTEIFENANIGDLKKAYIKNIRDDSKLDLSLQKIGQKKSGDNSEKILEVLNKNNGKINFTYKSEAEDIMKVFAMSKKAFKAALTQLISKEKIKIEDNYIQVK</sequence>
<dbReference type="Pfam" id="PF13509">
    <property type="entry name" value="S1_2"/>
    <property type="match status" value="1"/>
</dbReference>
<dbReference type="InterPro" id="IPR014464">
    <property type="entry name" value="CvfB_fam"/>
</dbReference>
<dbReference type="SMART" id="SM00316">
    <property type="entry name" value="S1"/>
    <property type="match status" value="2"/>
</dbReference>
<evidence type="ECO:0000259" key="2">
    <source>
        <dbReference type="SMART" id="SM00316"/>
    </source>
</evidence>
<dbReference type="PIRSF" id="PIRSF012524">
    <property type="entry name" value="YitL_S1"/>
    <property type="match status" value="1"/>
</dbReference>
<evidence type="ECO:0000256" key="1">
    <source>
        <dbReference type="PIRNR" id="PIRNR012524"/>
    </source>
</evidence>
<proteinExistence type="inferred from homology"/>
<dbReference type="HOGENOM" id="CLU_064885_1_0_7"/>
<dbReference type="GO" id="GO:0003676">
    <property type="term" value="F:nucleic acid binding"/>
    <property type="evidence" value="ECO:0007669"/>
    <property type="project" value="InterPro"/>
</dbReference>
<dbReference type="Gene3D" id="2.40.50.140">
    <property type="entry name" value="Nucleic acid-binding proteins"/>
    <property type="match status" value="2"/>
</dbReference>
<dbReference type="PANTHER" id="PTHR37296">
    <property type="entry name" value="CONSERVED VIRULENCE FACTOR B"/>
    <property type="match status" value="1"/>
</dbReference>
<dbReference type="InterPro" id="IPR039566">
    <property type="entry name" value="CvfB_S1_st"/>
</dbReference>
<dbReference type="eggNOG" id="COG2996">
    <property type="taxonomic scope" value="Bacteria"/>
</dbReference>
<dbReference type="InterPro" id="IPR040764">
    <property type="entry name" value="CvfB_WH"/>
</dbReference>
<dbReference type="OrthoDB" id="9801597at2"/>
<evidence type="ECO:0000313" key="3">
    <source>
        <dbReference type="EMBL" id="ADG92457.1"/>
    </source>
</evidence>
<dbReference type="KEGG" id="ant:Arnit_0793"/>
<dbReference type="Proteomes" id="UP000000939">
    <property type="component" value="Chromosome"/>
</dbReference>
<protein>
    <recommendedName>
        <fullName evidence="2">S1 motif domain-containing protein</fullName>
    </recommendedName>
</protein>
<name>D5V2M5_ARCNC</name>
<feature type="domain" description="S1 motif" evidence="2">
    <location>
        <begin position="74"/>
        <end position="137"/>
    </location>
</feature>
<dbReference type="STRING" id="572480.Arnit_0793"/>
<dbReference type="InterPro" id="IPR003029">
    <property type="entry name" value="S1_domain"/>
</dbReference>
<comment type="similarity">
    <text evidence="1">Belongs to the CvfB family.</text>
</comment>